<protein>
    <submittedName>
        <fullName evidence="1">Uncharacterized protein</fullName>
    </submittedName>
</protein>
<reference evidence="1 2" key="1">
    <citation type="submission" date="2024-01" db="EMBL/GenBank/DDBJ databases">
        <title>The genomes of 5 underutilized Papilionoideae crops provide insights into root nodulation and disease resistanc.</title>
        <authorList>
            <person name="Jiang F."/>
        </authorList>
    </citation>
    <scope>NUCLEOTIDE SEQUENCE [LARGE SCALE GENOMIC DNA]</scope>
    <source>
        <strain evidence="1">DUOXIRENSHENG_FW03</strain>
        <tissue evidence="1">Leaves</tissue>
    </source>
</reference>
<dbReference type="AlphaFoldDB" id="A0AAN9T5F0"/>
<dbReference type="EMBL" id="JAYMYS010000002">
    <property type="protein sequence ID" value="KAK7406908.1"/>
    <property type="molecule type" value="Genomic_DNA"/>
</dbReference>
<sequence>MIANMKLSFSILHYSALCTTVSGAFGKAAFFILFPVLAGVRSILPSAISTLPAFPHSNRSRDVYLVNSLPPSFCSTGSPHSDSFGYGFSSVKHFELNSK</sequence>
<proteinExistence type="predicted"/>
<dbReference type="Proteomes" id="UP001386955">
    <property type="component" value="Unassembled WGS sequence"/>
</dbReference>
<evidence type="ECO:0000313" key="2">
    <source>
        <dbReference type="Proteomes" id="UP001386955"/>
    </source>
</evidence>
<name>A0AAN9T5F0_PSOTE</name>
<accession>A0AAN9T5F0</accession>
<comment type="caution">
    <text evidence="1">The sequence shown here is derived from an EMBL/GenBank/DDBJ whole genome shotgun (WGS) entry which is preliminary data.</text>
</comment>
<keyword evidence="2" id="KW-1185">Reference proteome</keyword>
<organism evidence="1 2">
    <name type="scientific">Psophocarpus tetragonolobus</name>
    <name type="common">Winged bean</name>
    <name type="synonym">Dolichos tetragonolobus</name>
    <dbReference type="NCBI Taxonomy" id="3891"/>
    <lineage>
        <taxon>Eukaryota</taxon>
        <taxon>Viridiplantae</taxon>
        <taxon>Streptophyta</taxon>
        <taxon>Embryophyta</taxon>
        <taxon>Tracheophyta</taxon>
        <taxon>Spermatophyta</taxon>
        <taxon>Magnoliopsida</taxon>
        <taxon>eudicotyledons</taxon>
        <taxon>Gunneridae</taxon>
        <taxon>Pentapetalae</taxon>
        <taxon>rosids</taxon>
        <taxon>fabids</taxon>
        <taxon>Fabales</taxon>
        <taxon>Fabaceae</taxon>
        <taxon>Papilionoideae</taxon>
        <taxon>50 kb inversion clade</taxon>
        <taxon>NPAAA clade</taxon>
        <taxon>indigoferoid/millettioid clade</taxon>
        <taxon>Phaseoleae</taxon>
        <taxon>Psophocarpus</taxon>
    </lineage>
</organism>
<gene>
    <name evidence="1" type="ORF">VNO78_08544</name>
</gene>
<evidence type="ECO:0000313" key="1">
    <source>
        <dbReference type="EMBL" id="KAK7406908.1"/>
    </source>
</evidence>